<feature type="domain" description="PAS" evidence="8">
    <location>
        <begin position="46"/>
        <end position="92"/>
    </location>
</feature>
<dbReference type="Gene3D" id="3.30.565.10">
    <property type="entry name" value="Histidine kinase-like ATPase, C-terminal domain"/>
    <property type="match status" value="1"/>
</dbReference>
<evidence type="ECO:0000313" key="10">
    <source>
        <dbReference type="EMBL" id="QGX96017.1"/>
    </source>
</evidence>
<dbReference type="Pfam" id="PF02518">
    <property type="entry name" value="HATPase_c"/>
    <property type="match status" value="1"/>
</dbReference>
<name>A0A6B9FB33_9EURY</name>
<evidence type="ECO:0000259" key="9">
    <source>
        <dbReference type="PROSITE" id="PS50113"/>
    </source>
</evidence>
<dbReference type="Gene3D" id="3.30.450.20">
    <property type="entry name" value="PAS domain"/>
    <property type="match status" value="2"/>
</dbReference>
<dbReference type="InterPro" id="IPR005467">
    <property type="entry name" value="His_kinase_dom"/>
</dbReference>
<dbReference type="Proteomes" id="UP000428325">
    <property type="component" value="Chromosome"/>
</dbReference>
<dbReference type="InterPro" id="IPR035965">
    <property type="entry name" value="PAS-like_dom_sf"/>
</dbReference>
<dbReference type="InterPro" id="IPR013655">
    <property type="entry name" value="PAS_fold_3"/>
</dbReference>
<dbReference type="SUPFAM" id="SSF55785">
    <property type="entry name" value="PYP-like sensor domain (PAS domain)"/>
    <property type="match status" value="2"/>
</dbReference>
<keyword evidence="5" id="KW-0418">Kinase</keyword>
<evidence type="ECO:0000256" key="1">
    <source>
        <dbReference type="ARBA" id="ARBA00000085"/>
    </source>
</evidence>
<dbReference type="AlphaFoldDB" id="A0A6B9FB33"/>
<reference evidence="10 11" key="1">
    <citation type="submission" date="2018-12" db="EMBL/GenBank/DDBJ databases">
        <title>Complete genome sequence of Haloplanus rallus MBLA0036.</title>
        <authorList>
            <person name="Nam Y.-d."/>
            <person name="Kang J."/>
            <person name="Chung W.-H."/>
            <person name="Park Y.S."/>
        </authorList>
    </citation>
    <scope>NUCLEOTIDE SEQUENCE [LARGE SCALE GENOMIC DNA]</scope>
    <source>
        <strain evidence="10 11">MBLA0036</strain>
    </source>
</reference>
<dbReference type="PRINTS" id="PR00344">
    <property type="entry name" value="BCTRLSENSOR"/>
</dbReference>
<gene>
    <name evidence="10" type="ORF">EI982_15135</name>
</gene>
<dbReference type="PANTHER" id="PTHR43304:SF1">
    <property type="entry name" value="PAC DOMAIN-CONTAINING PROTEIN"/>
    <property type="match status" value="1"/>
</dbReference>
<dbReference type="PANTHER" id="PTHR43304">
    <property type="entry name" value="PHYTOCHROME-LIKE PROTEIN CPH1"/>
    <property type="match status" value="1"/>
</dbReference>
<dbReference type="SMART" id="SM00387">
    <property type="entry name" value="HATPase_c"/>
    <property type="match status" value="1"/>
</dbReference>
<dbReference type="InterPro" id="IPR003594">
    <property type="entry name" value="HATPase_dom"/>
</dbReference>
<evidence type="ECO:0000259" key="8">
    <source>
        <dbReference type="PROSITE" id="PS50112"/>
    </source>
</evidence>
<organism evidence="10 11">
    <name type="scientific">Haloplanus rallus</name>
    <dbReference type="NCBI Taxonomy" id="1816183"/>
    <lineage>
        <taxon>Archaea</taxon>
        <taxon>Methanobacteriati</taxon>
        <taxon>Methanobacteriota</taxon>
        <taxon>Stenosarchaea group</taxon>
        <taxon>Halobacteria</taxon>
        <taxon>Halobacteriales</taxon>
        <taxon>Haloferacaceae</taxon>
        <taxon>Haloplanus</taxon>
    </lineage>
</organism>
<protein>
    <recommendedName>
        <fullName evidence="2">histidine kinase</fullName>
        <ecNumber evidence="2">2.7.13.3</ecNumber>
    </recommendedName>
</protein>
<dbReference type="EMBL" id="CP034345">
    <property type="protein sequence ID" value="QGX96017.1"/>
    <property type="molecule type" value="Genomic_DNA"/>
</dbReference>
<dbReference type="NCBIfam" id="TIGR00229">
    <property type="entry name" value="sensory_box"/>
    <property type="match status" value="2"/>
</dbReference>
<dbReference type="SUPFAM" id="SSF55874">
    <property type="entry name" value="ATPase domain of HSP90 chaperone/DNA topoisomerase II/histidine kinase"/>
    <property type="match status" value="1"/>
</dbReference>
<dbReference type="Pfam" id="PF08447">
    <property type="entry name" value="PAS_3"/>
    <property type="match status" value="1"/>
</dbReference>
<dbReference type="InterPro" id="IPR004358">
    <property type="entry name" value="Sig_transdc_His_kin-like_C"/>
</dbReference>
<dbReference type="InterPro" id="IPR000014">
    <property type="entry name" value="PAS"/>
</dbReference>
<sequence>MTMPAGLSNVPGVHPMDMSDGDGEDGSTDGSARGGGWTDASCRELDPAWFERAVEAAGHAIFITDFEGRIVYVNPAFEAVTGYDAADAVGRSPDILNSGHHDPDYFRRLWETIVAGEVWQEEIVNRRAGGESYIANQTIAPIVDDEDGSITHFVAIQTDITERKEHERALERSRDLSARTEETADVGGWELDVEAGELRWTAGTRRIHGVDPSYEPSLEDALRFYHPTSRDRIRGLVERALDWNLPYDVEAQLVTADGTTRVVRTTCQPVGDGPTTVLRGTIQDITERKARRQQLMVLNRVLRHNLRNGLNVVIGNTERVLTTLDAVEDAVEDPSLLASLEETRTDLGAIVSAAEELVDTSERARQFDDLYQHIRDVRPVGIRPLLEAVAADYREAHPAATLRVEGADPFVLANRYAVRVALEELVDNAIQHSSTAPEVTLRVAEGTDGTIRISVADRGKGIPEMEREVIEAGEERPLKHGSGLGLWIVKWLVTPLGGTIEIADNEPKGTVVSMVFPAAKWRPSADGPEPSDART</sequence>
<dbReference type="InterPro" id="IPR001610">
    <property type="entry name" value="PAC"/>
</dbReference>
<evidence type="ECO:0000256" key="2">
    <source>
        <dbReference type="ARBA" id="ARBA00012438"/>
    </source>
</evidence>
<feature type="domain" description="PAC" evidence="9">
    <location>
        <begin position="247"/>
        <end position="297"/>
    </location>
</feature>
<dbReference type="Pfam" id="PF13426">
    <property type="entry name" value="PAS_9"/>
    <property type="match status" value="1"/>
</dbReference>
<dbReference type="InterPro" id="IPR052162">
    <property type="entry name" value="Sensor_kinase/Photoreceptor"/>
</dbReference>
<dbReference type="SMART" id="SM00086">
    <property type="entry name" value="PAC"/>
    <property type="match status" value="2"/>
</dbReference>
<comment type="catalytic activity">
    <reaction evidence="1">
        <text>ATP + protein L-histidine = ADP + protein N-phospho-L-histidine.</text>
        <dbReference type="EC" id="2.7.13.3"/>
    </reaction>
</comment>
<dbReference type="GO" id="GO:0004673">
    <property type="term" value="F:protein histidine kinase activity"/>
    <property type="evidence" value="ECO:0007669"/>
    <property type="project" value="UniProtKB-EC"/>
</dbReference>
<dbReference type="InterPro" id="IPR000700">
    <property type="entry name" value="PAS-assoc_C"/>
</dbReference>
<dbReference type="PROSITE" id="PS50109">
    <property type="entry name" value="HIS_KIN"/>
    <property type="match status" value="1"/>
</dbReference>
<dbReference type="PROSITE" id="PS50113">
    <property type="entry name" value="PAC"/>
    <property type="match status" value="2"/>
</dbReference>
<evidence type="ECO:0000256" key="4">
    <source>
        <dbReference type="ARBA" id="ARBA00022679"/>
    </source>
</evidence>
<feature type="domain" description="Histidine kinase" evidence="7">
    <location>
        <begin position="301"/>
        <end position="520"/>
    </location>
</feature>
<dbReference type="SMART" id="SM00091">
    <property type="entry name" value="PAS"/>
    <property type="match status" value="1"/>
</dbReference>
<evidence type="ECO:0000256" key="3">
    <source>
        <dbReference type="ARBA" id="ARBA00022553"/>
    </source>
</evidence>
<evidence type="ECO:0000256" key="6">
    <source>
        <dbReference type="SAM" id="MobiDB-lite"/>
    </source>
</evidence>
<dbReference type="CDD" id="cd00130">
    <property type="entry name" value="PAS"/>
    <property type="match status" value="2"/>
</dbReference>
<keyword evidence="3" id="KW-0597">Phosphoprotein</keyword>
<dbReference type="KEGG" id="hra:EI982_15135"/>
<feature type="region of interest" description="Disordered" evidence="6">
    <location>
        <begin position="1"/>
        <end position="38"/>
    </location>
</feature>
<evidence type="ECO:0000256" key="5">
    <source>
        <dbReference type="ARBA" id="ARBA00022777"/>
    </source>
</evidence>
<feature type="domain" description="PAC" evidence="9">
    <location>
        <begin position="117"/>
        <end position="172"/>
    </location>
</feature>
<proteinExistence type="predicted"/>
<keyword evidence="4" id="KW-0808">Transferase</keyword>
<dbReference type="PROSITE" id="PS50112">
    <property type="entry name" value="PAS"/>
    <property type="match status" value="1"/>
</dbReference>
<accession>A0A6B9FB33</accession>
<keyword evidence="11" id="KW-1185">Reference proteome</keyword>
<dbReference type="EC" id="2.7.13.3" evidence="2"/>
<dbReference type="Gene3D" id="2.10.70.100">
    <property type="match status" value="1"/>
</dbReference>
<evidence type="ECO:0000259" key="7">
    <source>
        <dbReference type="PROSITE" id="PS50109"/>
    </source>
</evidence>
<dbReference type="InterPro" id="IPR036890">
    <property type="entry name" value="HATPase_C_sf"/>
</dbReference>
<evidence type="ECO:0000313" key="11">
    <source>
        <dbReference type="Proteomes" id="UP000428325"/>
    </source>
</evidence>